<proteinExistence type="predicted"/>
<dbReference type="Proteomes" id="UP001211907">
    <property type="component" value="Unassembled WGS sequence"/>
</dbReference>
<dbReference type="AlphaFoldDB" id="A0AAD5XBV5"/>
<name>A0AAD5XBV5_9FUNG</name>
<comment type="caution">
    <text evidence="3">The sequence shown here is derived from an EMBL/GenBank/DDBJ whole genome shotgun (WGS) entry which is preliminary data.</text>
</comment>
<dbReference type="InterPro" id="IPR000182">
    <property type="entry name" value="GNAT_dom"/>
</dbReference>
<sequence length="185" mass="19939">MQFRVAKESLDSDVAKFLIARLNSALASANPDPKAHSWSLSSANVAPSLGAFVVVYAKDTSDAEEVAVGCGAIRKITLDETDAAALGFSPEEASLAASEQTSFVAELKRMFVVDEFRGKRVGSLIVESLKKIAKNECSVSFLLLETADYLTNAVRLYEKAGFKKIQSYGEYKLKGDLSLCMALAI</sequence>
<feature type="domain" description="N-acetyltransferase" evidence="2">
    <location>
        <begin position="24"/>
        <end position="185"/>
    </location>
</feature>
<dbReference type="InterPro" id="IPR016181">
    <property type="entry name" value="Acyl_CoA_acyltransferase"/>
</dbReference>
<dbReference type="EMBL" id="JADGJH010001301">
    <property type="protein sequence ID" value="KAJ3115290.1"/>
    <property type="molecule type" value="Genomic_DNA"/>
</dbReference>
<evidence type="ECO:0000313" key="3">
    <source>
        <dbReference type="EMBL" id="KAJ3115290.1"/>
    </source>
</evidence>
<dbReference type="Pfam" id="PF00583">
    <property type="entry name" value="Acetyltransf_1"/>
    <property type="match status" value="1"/>
</dbReference>
<keyword evidence="1" id="KW-0808">Transferase</keyword>
<evidence type="ECO:0000313" key="4">
    <source>
        <dbReference type="Proteomes" id="UP001211907"/>
    </source>
</evidence>
<protein>
    <recommendedName>
        <fullName evidence="2">N-acetyltransferase domain-containing protein</fullName>
    </recommendedName>
</protein>
<evidence type="ECO:0000259" key="2">
    <source>
        <dbReference type="PROSITE" id="PS51186"/>
    </source>
</evidence>
<reference evidence="3" key="1">
    <citation type="submission" date="2020-05" db="EMBL/GenBank/DDBJ databases">
        <title>Phylogenomic resolution of chytrid fungi.</title>
        <authorList>
            <person name="Stajich J.E."/>
            <person name="Amses K."/>
            <person name="Simmons R."/>
            <person name="Seto K."/>
            <person name="Myers J."/>
            <person name="Bonds A."/>
            <person name="Quandt C.A."/>
            <person name="Barry K."/>
            <person name="Liu P."/>
            <person name="Grigoriev I."/>
            <person name="Longcore J.E."/>
            <person name="James T.Y."/>
        </authorList>
    </citation>
    <scope>NUCLEOTIDE SEQUENCE</scope>
    <source>
        <strain evidence="3">JEL0513</strain>
    </source>
</reference>
<dbReference type="PANTHER" id="PTHR13947:SF37">
    <property type="entry name" value="LD18367P"/>
    <property type="match status" value="1"/>
</dbReference>
<organism evidence="3 4">
    <name type="scientific">Physocladia obscura</name>
    <dbReference type="NCBI Taxonomy" id="109957"/>
    <lineage>
        <taxon>Eukaryota</taxon>
        <taxon>Fungi</taxon>
        <taxon>Fungi incertae sedis</taxon>
        <taxon>Chytridiomycota</taxon>
        <taxon>Chytridiomycota incertae sedis</taxon>
        <taxon>Chytridiomycetes</taxon>
        <taxon>Chytridiales</taxon>
        <taxon>Chytriomycetaceae</taxon>
        <taxon>Physocladia</taxon>
    </lineage>
</organism>
<accession>A0AAD5XBV5</accession>
<dbReference type="SUPFAM" id="SSF55729">
    <property type="entry name" value="Acyl-CoA N-acyltransferases (Nat)"/>
    <property type="match status" value="1"/>
</dbReference>
<evidence type="ECO:0000256" key="1">
    <source>
        <dbReference type="ARBA" id="ARBA00022679"/>
    </source>
</evidence>
<dbReference type="GO" id="GO:0008080">
    <property type="term" value="F:N-acetyltransferase activity"/>
    <property type="evidence" value="ECO:0007669"/>
    <property type="project" value="InterPro"/>
</dbReference>
<dbReference type="InterPro" id="IPR050769">
    <property type="entry name" value="NAT_camello-type"/>
</dbReference>
<gene>
    <name evidence="3" type="ORF">HK100_001404</name>
</gene>
<dbReference type="Gene3D" id="3.40.630.30">
    <property type="match status" value="1"/>
</dbReference>
<dbReference type="PROSITE" id="PS51186">
    <property type="entry name" value="GNAT"/>
    <property type="match status" value="1"/>
</dbReference>
<dbReference type="PANTHER" id="PTHR13947">
    <property type="entry name" value="GNAT FAMILY N-ACETYLTRANSFERASE"/>
    <property type="match status" value="1"/>
</dbReference>
<keyword evidence="4" id="KW-1185">Reference proteome</keyword>